<feature type="region of interest" description="Disordered" evidence="7">
    <location>
        <begin position="1"/>
        <end position="32"/>
    </location>
</feature>
<feature type="transmembrane region" description="Helical" evidence="8">
    <location>
        <begin position="99"/>
        <end position="120"/>
    </location>
</feature>
<comment type="subcellular location">
    <subcellularLocation>
        <location evidence="1">Membrane</location>
        <topology evidence="1">Multi-pass membrane protein</topology>
    </subcellularLocation>
</comment>
<dbReference type="PIRSF" id="PIRSF006060">
    <property type="entry name" value="AA_transporter"/>
    <property type="match status" value="1"/>
</dbReference>
<feature type="transmembrane region" description="Helical" evidence="8">
    <location>
        <begin position="181"/>
        <end position="201"/>
    </location>
</feature>
<keyword evidence="2" id="KW-0813">Transport</keyword>
<feature type="transmembrane region" description="Helical" evidence="8">
    <location>
        <begin position="380"/>
        <end position="404"/>
    </location>
</feature>
<dbReference type="PANTHER" id="PTHR43495:SF5">
    <property type="entry name" value="GAMMA-AMINOBUTYRIC ACID PERMEASE"/>
    <property type="match status" value="1"/>
</dbReference>
<feature type="transmembrane region" description="Helical" evidence="8">
    <location>
        <begin position="147"/>
        <end position="169"/>
    </location>
</feature>
<feature type="transmembrane region" description="Helical" evidence="8">
    <location>
        <begin position="449"/>
        <end position="467"/>
    </location>
</feature>
<feature type="transmembrane region" description="Helical" evidence="8">
    <location>
        <begin position="264"/>
        <end position="284"/>
    </location>
</feature>
<dbReference type="Pfam" id="PF00324">
    <property type="entry name" value="AA_permease"/>
    <property type="match status" value="1"/>
</dbReference>
<name>A0ABM6RVZ5_9FIRM</name>
<dbReference type="InterPro" id="IPR004841">
    <property type="entry name" value="AA-permease/SLC12A_dom"/>
</dbReference>
<keyword evidence="6 8" id="KW-0472">Membrane</keyword>
<evidence type="ECO:0000256" key="8">
    <source>
        <dbReference type="SAM" id="Phobius"/>
    </source>
</evidence>
<proteinExistence type="predicted"/>
<evidence type="ECO:0000313" key="10">
    <source>
        <dbReference type="EMBL" id="AUW95444.1"/>
    </source>
</evidence>
<protein>
    <submittedName>
        <fullName evidence="10">Amino acid permease</fullName>
    </submittedName>
</protein>
<dbReference type="Proteomes" id="UP000325292">
    <property type="component" value="Chromosome"/>
</dbReference>
<dbReference type="PANTHER" id="PTHR43495">
    <property type="entry name" value="GABA PERMEASE"/>
    <property type="match status" value="1"/>
</dbReference>
<evidence type="ECO:0000256" key="7">
    <source>
        <dbReference type="SAM" id="MobiDB-lite"/>
    </source>
</evidence>
<feature type="transmembrane region" description="Helical" evidence="8">
    <location>
        <begin position="424"/>
        <end position="443"/>
    </location>
</feature>
<dbReference type="Gene3D" id="1.20.1740.10">
    <property type="entry name" value="Amino acid/polyamine transporter I"/>
    <property type="match status" value="1"/>
</dbReference>
<reference evidence="10 11" key="1">
    <citation type="journal article" date="2019" name="Sci. Rep.">
        <title>Sulfobacillus thermotolerans: new insights into resistance and metabolic capacities of acidophilic chemolithotrophs.</title>
        <authorList>
            <person name="Panyushkina A.E."/>
            <person name="Babenko V.V."/>
            <person name="Nikitina A.S."/>
            <person name="Selezneva O.V."/>
            <person name="Tsaplina I.A."/>
            <person name="Letarova M.A."/>
            <person name="Kostryukova E.S."/>
            <person name="Letarov A.V."/>
        </authorList>
    </citation>
    <scope>NUCLEOTIDE SEQUENCE [LARGE SCALE GENOMIC DNA]</scope>
    <source>
        <strain evidence="10 11">Kr1</strain>
    </source>
</reference>
<evidence type="ECO:0000259" key="9">
    <source>
        <dbReference type="Pfam" id="PF00324"/>
    </source>
</evidence>
<keyword evidence="11" id="KW-1185">Reference proteome</keyword>
<keyword evidence="3 8" id="KW-0812">Transmembrane</keyword>
<feature type="transmembrane region" description="Helical" evidence="8">
    <location>
        <begin position="40"/>
        <end position="61"/>
    </location>
</feature>
<evidence type="ECO:0000256" key="2">
    <source>
        <dbReference type="ARBA" id="ARBA00022448"/>
    </source>
</evidence>
<evidence type="ECO:0000313" key="11">
    <source>
        <dbReference type="Proteomes" id="UP000325292"/>
    </source>
</evidence>
<feature type="domain" description="Amino acid permease/ SLC12A" evidence="9">
    <location>
        <begin position="40"/>
        <end position="443"/>
    </location>
</feature>
<feature type="transmembrane region" description="Helical" evidence="8">
    <location>
        <begin position="304"/>
        <end position="327"/>
    </location>
</feature>
<evidence type="ECO:0000256" key="1">
    <source>
        <dbReference type="ARBA" id="ARBA00004141"/>
    </source>
</evidence>
<dbReference type="EMBL" id="CP019454">
    <property type="protein sequence ID" value="AUW95444.1"/>
    <property type="molecule type" value="Genomic_DNA"/>
</dbReference>
<feature type="transmembrane region" description="Helical" evidence="8">
    <location>
        <begin position="221"/>
        <end position="244"/>
    </location>
</feature>
<feature type="compositionally biased region" description="Basic residues" evidence="7">
    <location>
        <begin position="1"/>
        <end position="11"/>
    </location>
</feature>
<evidence type="ECO:0000256" key="4">
    <source>
        <dbReference type="ARBA" id="ARBA00022970"/>
    </source>
</evidence>
<keyword evidence="4" id="KW-0029">Amino-acid transport</keyword>
<sequence>MNKVKAPTRHSKPTETRLISSRYGSGPKPPSPRNIGANSLTLMTVGGIMGSGLFLAVGQAIRLAGPAIVISMLIGVTIMALEVMALSEMAVADRERGSFLAFAHHALGPGAAFVGGWIFWFSSILNISAEATAGAIFTRLWFPSIPVYVFSVGYAIIVVGINFLTVRGFSTVESWMSGTKITATVVFILLAAAALAGLLPVHTAAGVHGWYQKPSFFPHGVIGVFAAMVLVLFSMSGTGVLGLAAPNVKDADHTIAKSIRNTIIAIYVLYVGAALGLTGLLLWSTVPTAQSPFTAALRTLPWGWLVNFFNLVILLAVLSAMNAGLFATDRVLATLGRIHAAPHIVSRESHGIPRMANLVTGILFIIISGLAYFLPKTAYLYLVTATGFQALFIWGLIIVTQIVYHKVLLKEGKELPFRMKGYPYTSILAVALIVGVIATAPLAPHEMTALEISVGASVIFFLAYLPVRARRLHSSQRSQGK</sequence>
<evidence type="ECO:0000256" key="3">
    <source>
        <dbReference type="ARBA" id="ARBA00022692"/>
    </source>
</evidence>
<evidence type="ECO:0000256" key="5">
    <source>
        <dbReference type="ARBA" id="ARBA00022989"/>
    </source>
</evidence>
<keyword evidence="5 8" id="KW-1133">Transmembrane helix</keyword>
<feature type="transmembrane region" description="Helical" evidence="8">
    <location>
        <begin position="355"/>
        <end position="374"/>
    </location>
</feature>
<evidence type="ECO:0000256" key="6">
    <source>
        <dbReference type="ARBA" id="ARBA00023136"/>
    </source>
</evidence>
<organism evidence="10 11">
    <name type="scientific">Sulfobacillus thermotolerans</name>
    <dbReference type="NCBI Taxonomy" id="338644"/>
    <lineage>
        <taxon>Bacteria</taxon>
        <taxon>Bacillati</taxon>
        <taxon>Bacillota</taxon>
        <taxon>Clostridia</taxon>
        <taxon>Eubacteriales</taxon>
        <taxon>Clostridiales Family XVII. Incertae Sedis</taxon>
        <taxon>Sulfobacillus</taxon>
    </lineage>
</organism>
<accession>A0ABM6RVZ5</accession>
<feature type="transmembrane region" description="Helical" evidence="8">
    <location>
        <begin position="67"/>
        <end position="87"/>
    </location>
</feature>
<gene>
    <name evidence="10" type="ORF">BXT84_06410</name>
</gene>